<dbReference type="InterPro" id="IPR038770">
    <property type="entry name" value="Na+/solute_symporter_sf"/>
</dbReference>
<gene>
    <name evidence="9" type="ORF">SDC9_154210</name>
</gene>
<dbReference type="InterPro" id="IPR004776">
    <property type="entry name" value="Mem_transp_PIN-like"/>
</dbReference>
<evidence type="ECO:0000313" key="9">
    <source>
        <dbReference type="EMBL" id="MPN06953.1"/>
    </source>
</evidence>
<evidence type="ECO:0000256" key="7">
    <source>
        <dbReference type="ARBA" id="ARBA00023136"/>
    </source>
</evidence>
<evidence type="ECO:0008006" key="10">
    <source>
        <dbReference type="Google" id="ProtNLM"/>
    </source>
</evidence>
<dbReference type="EMBL" id="VSSQ01052905">
    <property type="protein sequence ID" value="MPN06953.1"/>
    <property type="molecule type" value="Genomic_DNA"/>
</dbReference>
<comment type="caution">
    <text evidence="9">The sequence shown here is derived from an EMBL/GenBank/DDBJ whole genome shotgun (WGS) entry which is preliminary data.</text>
</comment>
<dbReference type="PANTHER" id="PTHR36838">
    <property type="entry name" value="AUXIN EFFLUX CARRIER FAMILY PROTEIN"/>
    <property type="match status" value="1"/>
</dbReference>
<feature type="transmembrane region" description="Helical" evidence="8">
    <location>
        <begin position="142"/>
        <end position="165"/>
    </location>
</feature>
<comment type="similarity">
    <text evidence="2">Belongs to the auxin efflux carrier (TC 2.A.69) family.</text>
</comment>
<keyword evidence="7 8" id="KW-0472">Membrane</keyword>
<organism evidence="9">
    <name type="scientific">bioreactor metagenome</name>
    <dbReference type="NCBI Taxonomy" id="1076179"/>
    <lineage>
        <taxon>unclassified sequences</taxon>
        <taxon>metagenomes</taxon>
        <taxon>ecological metagenomes</taxon>
    </lineage>
</organism>
<feature type="transmembrane region" description="Helical" evidence="8">
    <location>
        <begin position="53"/>
        <end position="72"/>
    </location>
</feature>
<dbReference type="GO" id="GO:0055085">
    <property type="term" value="P:transmembrane transport"/>
    <property type="evidence" value="ECO:0007669"/>
    <property type="project" value="InterPro"/>
</dbReference>
<dbReference type="AlphaFoldDB" id="A0A645F2S4"/>
<evidence type="ECO:0000256" key="8">
    <source>
        <dbReference type="SAM" id="Phobius"/>
    </source>
</evidence>
<feature type="transmembrane region" description="Helical" evidence="8">
    <location>
        <begin position="115"/>
        <end position="135"/>
    </location>
</feature>
<comment type="subcellular location">
    <subcellularLocation>
        <location evidence="1">Cell membrane</location>
        <topology evidence="1">Multi-pass membrane protein</topology>
    </subcellularLocation>
</comment>
<evidence type="ECO:0000256" key="1">
    <source>
        <dbReference type="ARBA" id="ARBA00004651"/>
    </source>
</evidence>
<evidence type="ECO:0000256" key="4">
    <source>
        <dbReference type="ARBA" id="ARBA00022475"/>
    </source>
</evidence>
<evidence type="ECO:0000256" key="3">
    <source>
        <dbReference type="ARBA" id="ARBA00022448"/>
    </source>
</evidence>
<reference evidence="9" key="1">
    <citation type="submission" date="2019-08" db="EMBL/GenBank/DDBJ databases">
        <authorList>
            <person name="Kucharzyk K."/>
            <person name="Murdoch R.W."/>
            <person name="Higgins S."/>
            <person name="Loffler F."/>
        </authorList>
    </citation>
    <scope>NUCLEOTIDE SEQUENCE</scope>
</reference>
<feature type="transmembrane region" description="Helical" evidence="8">
    <location>
        <begin position="21"/>
        <end position="41"/>
    </location>
</feature>
<evidence type="ECO:0000256" key="6">
    <source>
        <dbReference type="ARBA" id="ARBA00022989"/>
    </source>
</evidence>
<name>A0A645F2S4_9ZZZZ</name>
<evidence type="ECO:0000256" key="2">
    <source>
        <dbReference type="ARBA" id="ARBA00010145"/>
    </source>
</evidence>
<protein>
    <recommendedName>
        <fullName evidence="10">Transporter YfdV</fullName>
    </recommendedName>
</protein>
<dbReference type="GO" id="GO:0005886">
    <property type="term" value="C:plasma membrane"/>
    <property type="evidence" value="ECO:0007669"/>
    <property type="project" value="UniProtKB-SubCell"/>
</dbReference>
<dbReference type="Pfam" id="PF03547">
    <property type="entry name" value="Mem_trans"/>
    <property type="match status" value="1"/>
</dbReference>
<keyword evidence="5 8" id="KW-0812">Transmembrane</keyword>
<sequence length="169" mass="18245">MRLTTPADKKTEKGIGQSIKKMLNPAFVAILLGVTGIFAGVKLPQILDLTFTKIGATTTPLSMIYIGGLFCYVDIKKFVVKIEFYLIVAFKMIAFPVLLFMALKYVPFISDEIKITLALLAGLPSMSSIAMFANANGSDGDYAIGAIFVTTIASTATLPLISYIISKVF</sequence>
<evidence type="ECO:0000256" key="5">
    <source>
        <dbReference type="ARBA" id="ARBA00022692"/>
    </source>
</evidence>
<dbReference type="Gene3D" id="1.20.1530.20">
    <property type="match status" value="1"/>
</dbReference>
<accession>A0A645F2S4</accession>
<proteinExistence type="inferred from homology"/>
<keyword evidence="6 8" id="KW-1133">Transmembrane helix</keyword>
<feature type="transmembrane region" description="Helical" evidence="8">
    <location>
        <begin position="84"/>
        <end position="103"/>
    </location>
</feature>
<keyword evidence="3" id="KW-0813">Transport</keyword>
<dbReference type="PANTHER" id="PTHR36838:SF1">
    <property type="entry name" value="SLR1864 PROTEIN"/>
    <property type="match status" value="1"/>
</dbReference>
<keyword evidence="4" id="KW-1003">Cell membrane</keyword>